<proteinExistence type="inferred from homology"/>
<comment type="caution">
    <text evidence="7">The sequence shown here is derived from an EMBL/GenBank/DDBJ whole genome shotgun (WGS) entry which is preliminary data.</text>
</comment>
<feature type="signal peptide" evidence="5">
    <location>
        <begin position="1"/>
        <end position="23"/>
    </location>
</feature>
<dbReference type="InterPro" id="IPR009003">
    <property type="entry name" value="Peptidase_S1_PA"/>
</dbReference>
<evidence type="ECO:0000256" key="3">
    <source>
        <dbReference type="ARBA" id="ARBA00022801"/>
    </source>
</evidence>
<evidence type="ECO:0000259" key="6">
    <source>
        <dbReference type="PROSITE" id="PS50106"/>
    </source>
</evidence>
<dbReference type="GO" id="GO:0006508">
    <property type="term" value="P:proteolysis"/>
    <property type="evidence" value="ECO:0007669"/>
    <property type="project" value="UniProtKB-KW"/>
</dbReference>
<dbReference type="Proteomes" id="UP000580856">
    <property type="component" value="Unassembled WGS sequence"/>
</dbReference>
<feature type="chain" id="PRO_5032320237" evidence="5">
    <location>
        <begin position="24"/>
        <end position="459"/>
    </location>
</feature>
<dbReference type="EMBL" id="JAATJA010000004">
    <property type="protein sequence ID" value="NJB69296.1"/>
    <property type="molecule type" value="Genomic_DNA"/>
</dbReference>
<dbReference type="InterPro" id="IPR036034">
    <property type="entry name" value="PDZ_sf"/>
</dbReference>
<dbReference type="RefSeq" id="WP_167942379.1">
    <property type="nucleotide sequence ID" value="NZ_JAATJA010000004.1"/>
</dbReference>
<evidence type="ECO:0000256" key="1">
    <source>
        <dbReference type="ARBA" id="ARBA00010541"/>
    </source>
</evidence>
<dbReference type="Pfam" id="PF00595">
    <property type="entry name" value="PDZ"/>
    <property type="match status" value="1"/>
</dbReference>
<dbReference type="PANTHER" id="PTHR43343:SF3">
    <property type="entry name" value="PROTEASE DO-LIKE 8, CHLOROPLASTIC"/>
    <property type="match status" value="1"/>
</dbReference>
<organism evidence="7 8">
    <name type="scientific">Desulfobaculum xiamenense</name>
    <dbReference type="NCBI Taxonomy" id="995050"/>
    <lineage>
        <taxon>Bacteria</taxon>
        <taxon>Pseudomonadati</taxon>
        <taxon>Thermodesulfobacteriota</taxon>
        <taxon>Desulfovibrionia</taxon>
        <taxon>Desulfovibrionales</taxon>
        <taxon>Desulfovibrionaceae</taxon>
        <taxon>Desulfobaculum</taxon>
    </lineage>
</organism>
<evidence type="ECO:0000256" key="5">
    <source>
        <dbReference type="SAM" id="SignalP"/>
    </source>
</evidence>
<dbReference type="Pfam" id="PF13365">
    <property type="entry name" value="Trypsin_2"/>
    <property type="match status" value="1"/>
</dbReference>
<dbReference type="CDD" id="cd06779">
    <property type="entry name" value="cpPDZ_Deg_HtrA-like"/>
    <property type="match status" value="1"/>
</dbReference>
<dbReference type="Gene3D" id="2.40.10.120">
    <property type="match status" value="1"/>
</dbReference>
<keyword evidence="5" id="KW-0732">Signal</keyword>
<dbReference type="SMART" id="SM00228">
    <property type="entry name" value="PDZ"/>
    <property type="match status" value="2"/>
</dbReference>
<dbReference type="InterPro" id="IPR001940">
    <property type="entry name" value="Peptidase_S1C"/>
</dbReference>
<dbReference type="PANTHER" id="PTHR43343">
    <property type="entry name" value="PEPTIDASE S12"/>
    <property type="match status" value="1"/>
</dbReference>
<protein>
    <submittedName>
        <fullName evidence="7">Do/DeqQ family serine protease</fullName>
    </submittedName>
</protein>
<evidence type="ECO:0000313" key="8">
    <source>
        <dbReference type="Proteomes" id="UP000580856"/>
    </source>
</evidence>
<feature type="domain" description="PDZ" evidence="6">
    <location>
        <begin position="280"/>
        <end position="356"/>
    </location>
</feature>
<dbReference type="SUPFAM" id="SSF50156">
    <property type="entry name" value="PDZ domain-like"/>
    <property type="match status" value="2"/>
</dbReference>
<dbReference type="PRINTS" id="PR00834">
    <property type="entry name" value="PROTEASES2C"/>
</dbReference>
<dbReference type="AlphaFoldDB" id="A0A846QK53"/>
<evidence type="ECO:0000256" key="2">
    <source>
        <dbReference type="ARBA" id="ARBA00022670"/>
    </source>
</evidence>
<dbReference type="InterPro" id="IPR051201">
    <property type="entry name" value="Chloro_Bact_Ser_Proteases"/>
</dbReference>
<name>A0A846QK53_9BACT</name>
<dbReference type="SUPFAM" id="SSF50494">
    <property type="entry name" value="Trypsin-like serine proteases"/>
    <property type="match status" value="1"/>
</dbReference>
<gene>
    <name evidence="7" type="ORF">GGQ74_002993</name>
</gene>
<dbReference type="GO" id="GO:0004252">
    <property type="term" value="F:serine-type endopeptidase activity"/>
    <property type="evidence" value="ECO:0007669"/>
    <property type="project" value="InterPro"/>
</dbReference>
<reference evidence="7 8" key="1">
    <citation type="submission" date="2020-03" db="EMBL/GenBank/DDBJ databases">
        <title>Genomic Encyclopedia of Type Strains, Phase IV (KMG-IV): sequencing the most valuable type-strain genomes for metagenomic binning, comparative biology and taxonomic classification.</title>
        <authorList>
            <person name="Goeker M."/>
        </authorList>
    </citation>
    <scope>NUCLEOTIDE SEQUENCE [LARGE SCALE GENOMIC DNA]</scope>
    <source>
        <strain evidence="7 8">DSM 24233</strain>
    </source>
</reference>
<sequence>MRHLLRAVLVAVACVLAAHPATAEDVAVATTAPVADDLRMTPIVRAVQTVAPAVVNITSARVVERDANPFGGLIDERLMNPLLRDFLAPRGTRRYTYQSLGSGVIIDGHKGLVLTNAHVIMGATAISVRLLDGRSFPAELVGSDPDFDLAVLHLENAGDLPQVALGHSNDLLIGETVIAIGNPFGFSNTVTTGVISALGRTVRTEHGAYTDFIQTDAAINPGNSGGPLLNIHGELIGVNTAIQADAEGIGFAIPIDKAQRVVDELVNEGAVQPVWLGVSGQSVDQPTASYFGLDAVRGLLVTEIFPDTPAADAGLRPGDLILSVDGNAVEDKEHYLQLLRNYTRGETMRLKVLRGGETLSVTAELRPFPMDRALKLAWDRWGVEVREVPGGGLGVERIRHGSPAQTLGLRAGDTLLKMGGMRLVRMQDFVHSFMRYRMQNSLLLLVQRGERGYYVRLRI</sequence>
<accession>A0A846QK53</accession>
<keyword evidence="4" id="KW-0720">Serine protease</keyword>
<dbReference type="Gene3D" id="2.30.42.10">
    <property type="match status" value="2"/>
</dbReference>
<dbReference type="Pfam" id="PF13180">
    <property type="entry name" value="PDZ_2"/>
    <property type="match status" value="1"/>
</dbReference>
<comment type="similarity">
    <text evidence="1">Belongs to the peptidase S1C family.</text>
</comment>
<dbReference type="InterPro" id="IPR001478">
    <property type="entry name" value="PDZ"/>
</dbReference>
<dbReference type="PROSITE" id="PS50106">
    <property type="entry name" value="PDZ"/>
    <property type="match status" value="1"/>
</dbReference>
<keyword evidence="8" id="KW-1185">Reference proteome</keyword>
<keyword evidence="2 7" id="KW-0645">Protease</keyword>
<evidence type="ECO:0000256" key="4">
    <source>
        <dbReference type="ARBA" id="ARBA00022825"/>
    </source>
</evidence>
<evidence type="ECO:0000313" key="7">
    <source>
        <dbReference type="EMBL" id="NJB69296.1"/>
    </source>
</evidence>
<dbReference type="FunFam" id="2.40.10.10:FF:000001">
    <property type="entry name" value="Periplasmic serine protease DegS"/>
    <property type="match status" value="1"/>
</dbReference>
<keyword evidence="3" id="KW-0378">Hydrolase</keyword>